<keyword evidence="1" id="KW-0732">Signal</keyword>
<evidence type="ECO:0000256" key="1">
    <source>
        <dbReference type="SAM" id="SignalP"/>
    </source>
</evidence>
<proteinExistence type="predicted"/>
<dbReference type="PANTHER" id="PTHR36902">
    <property type="entry name" value="ENRICHED IN SURFACE-LABELED PROTEOME PROTEIN 9"/>
    <property type="match status" value="1"/>
</dbReference>
<dbReference type="PANTHER" id="PTHR36902:SF1">
    <property type="entry name" value="ENRICHED IN SURFACE-LABELED PROTEOME PROTEIN 9"/>
    <property type="match status" value="1"/>
</dbReference>
<reference evidence="3" key="1">
    <citation type="journal article" date="2018" name="PLoS Negl. Trop. Dis.">
        <title>Sialome diversity of ticks revealed by RNAseq of single tick salivary glands.</title>
        <authorList>
            <person name="Perner J."/>
            <person name="Kropackova S."/>
            <person name="Kopacek P."/>
            <person name="Ribeiro J.M."/>
        </authorList>
    </citation>
    <scope>NUCLEOTIDE SEQUENCE</scope>
    <source>
        <strain evidence="3">Siblings of single egg batch collected in Ceske Budejovice</strain>
        <tissue evidence="3">Salivary glands</tissue>
    </source>
</reference>
<dbReference type="InterPro" id="IPR058831">
    <property type="entry name" value="LolA-like_dom_2nd"/>
</dbReference>
<evidence type="ECO:0000259" key="2">
    <source>
        <dbReference type="Pfam" id="PF25898"/>
    </source>
</evidence>
<feature type="signal peptide" evidence="1">
    <location>
        <begin position="1"/>
        <end position="22"/>
    </location>
</feature>
<feature type="domain" description="LolA-like" evidence="2">
    <location>
        <begin position="276"/>
        <end position="523"/>
    </location>
</feature>
<dbReference type="AlphaFoldDB" id="A0A147BVK5"/>
<feature type="chain" id="PRO_5007543235" description="LolA-like domain-containing protein" evidence="1">
    <location>
        <begin position="23"/>
        <end position="667"/>
    </location>
</feature>
<sequence length="667" mass="77730">MIMHMRCVACVLLSLATLRGNAVINDFDGECQKFGIPYFRPWTQKPASKGWWSSWISIPYLGHSYILKYEYKEFFANQPAWVEEYFDAQKKRAKIMAVSLGVEFADIYDYQSQIVMSYRARKPSTSGSDIKSQEECGIYDLRTFRSKYLHFHFPCVKKSSGTCDMPTTDEVLRYGTRYDYKYKDDVISKETRNIKSKLYTACIKDKFINGTYESYYYWGGEDLSFRFPSGEEKMPVYVEQKGEYYENGKTHDHYLFKNIPWYQKNPPFSDYMFQVPQSMYCKSYTNLHAIPAMPNSFSFSQEEVAFTLNDTGFLDGGFLPLSFKQFWYSDDLKLVRVDMRPSEEDKNGPILKEATGINGRVSVLMDFNYDHVFLAHSANDECLILKADKNFFLCSEEDEKCNKINREGLFGISENLSYKGKYAESGIYGETWSQLIKDQTDQPQKKTFLIRHEVSFRQSQVKEKTNTYKKLFTPIQVADYKEEITTSKEKDNSNFKQDVRLKNYYEVNFSQPGVEVYEKHPCLQHHSSKLYTLKFEGPGIADTNKARFLPELRRAIKNVCNPETMLRFELVDLRSPEWISEKIVYLRILEPFDGIGTPTEKLVSNITELVNNEEFAVCFYGFTITLEEKLMQWIAINGSFVEQKPETTVTTPSSKIRNNNKIQKCSA</sequence>
<accession>A0A147BVK5</accession>
<protein>
    <recommendedName>
        <fullName evidence="2">LolA-like domain-containing protein</fullName>
    </recommendedName>
</protein>
<organism evidence="3">
    <name type="scientific">Ixodes ricinus</name>
    <name type="common">Common tick</name>
    <name type="synonym">Acarus ricinus</name>
    <dbReference type="NCBI Taxonomy" id="34613"/>
    <lineage>
        <taxon>Eukaryota</taxon>
        <taxon>Metazoa</taxon>
        <taxon>Ecdysozoa</taxon>
        <taxon>Arthropoda</taxon>
        <taxon>Chelicerata</taxon>
        <taxon>Arachnida</taxon>
        <taxon>Acari</taxon>
        <taxon>Parasitiformes</taxon>
        <taxon>Ixodida</taxon>
        <taxon>Ixodoidea</taxon>
        <taxon>Ixodidae</taxon>
        <taxon>Ixodinae</taxon>
        <taxon>Ixodes</taxon>
    </lineage>
</organism>
<name>A0A147BVK5_IXORI</name>
<dbReference type="EMBL" id="GEGO01000654">
    <property type="protein sequence ID" value="JAR94750.1"/>
    <property type="molecule type" value="Transcribed_RNA"/>
</dbReference>
<dbReference type="Pfam" id="PF25898">
    <property type="entry name" value="LolA_2nd_metazoa"/>
    <property type="match status" value="1"/>
</dbReference>
<evidence type="ECO:0000313" key="3">
    <source>
        <dbReference type="EMBL" id="JAR94750.1"/>
    </source>
</evidence>